<dbReference type="EMBL" id="JAJFZP010000004">
    <property type="protein sequence ID" value="MCC3268110.1"/>
    <property type="molecule type" value="Genomic_DNA"/>
</dbReference>
<reference evidence="3" key="1">
    <citation type="submission" date="2021-10" db="EMBL/GenBank/DDBJ databases">
        <title>Novel species in genus Arthrobacter.</title>
        <authorList>
            <person name="Liu Y."/>
        </authorList>
    </citation>
    <scope>NUCLEOTIDE SEQUENCE</scope>
    <source>
        <strain evidence="2">Zg-Y786</strain>
        <strain evidence="3">Zg-Y809</strain>
    </source>
</reference>
<dbReference type="AlphaFoldDB" id="A0A9X1LZH8"/>
<evidence type="ECO:0000313" key="5">
    <source>
        <dbReference type="Proteomes" id="UP001139264"/>
    </source>
</evidence>
<protein>
    <submittedName>
        <fullName evidence="3">Uncharacterized protein</fullName>
    </submittedName>
</protein>
<dbReference type="RefSeq" id="WP_227892389.1">
    <property type="nucleotide sequence ID" value="NZ_CP095461.1"/>
</dbReference>
<evidence type="ECO:0000313" key="4">
    <source>
        <dbReference type="Proteomes" id="UP001139168"/>
    </source>
</evidence>
<accession>A0A9X1LZH8</accession>
<keyword evidence="4" id="KW-1185">Reference proteome</keyword>
<dbReference type="EMBL" id="JAJFZQ010000009">
    <property type="protein sequence ID" value="MCC3267312.1"/>
    <property type="molecule type" value="Genomic_DNA"/>
</dbReference>
<evidence type="ECO:0000256" key="1">
    <source>
        <dbReference type="SAM" id="MobiDB-lite"/>
    </source>
</evidence>
<organism evidence="3 5">
    <name type="scientific">Arthrobacter gengyunqii</name>
    <dbReference type="NCBI Taxonomy" id="2886940"/>
    <lineage>
        <taxon>Bacteria</taxon>
        <taxon>Bacillati</taxon>
        <taxon>Actinomycetota</taxon>
        <taxon>Actinomycetes</taxon>
        <taxon>Micrococcales</taxon>
        <taxon>Micrococcaceae</taxon>
        <taxon>Arthrobacter</taxon>
    </lineage>
</organism>
<name>A0A9X1LZH8_9MICC</name>
<dbReference type="Proteomes" id="UP001139168">
    <property type="component" value="Unassembled WGS sequence"/>
</dbReference>
<evidence type="ECO:0000313" key="3">
    <source>
        <dbReference type="EMBL" id="MCC3268110.1"/>
    </source>
</evidence>
<comment type="caution">
    <text evidence="3">The sequence shown here is derived from an EMBL/GenBank/DDBJ whole genome shotgun (WGS) entry which is preliminary data.</text>
</comment>
<proteinExistence type="predicted"/>
<dbReference type="Proteomes" id="UP001139264">
    <property type="component" value="Unassembled WGS sequence"/>
</dbReference>
<feature type="region of interest" description="Disordered" evidence="1">
    <location>
        <begin position="1"/>
        <end position="20"/>
    </location>
</feature>
<sequence>MPEEEPAFAEPAEEEEEEAVVDEEADVALSVLAGAAGTVLLASRESVR</sequence>
<evidence type="ECO:0000313" key="2">
    <source>
        <dbReference type="EMBL" id="MCC3267312.1"/>
    </source>
</evidence>
<gene>
    <name evidence="3" type="ORF">LJ751_01880</name>
    <name evidence="2" type="ORF">LJ752_14835</name>
</gene>